<dbReference type="InterPro" id="IPR049062">
    <property type="entry name" value="NAD_Glu_DH_ACT2"/>
</dbReference>
<dbReference type="Proteomes" id="UP000000647">
    <property type="component" value="Chromosome"/>
</dbReference>
<dbReference type="RefSeq" id="WP_011813830.1">
    <property type="nucleotide sequence ID" value="NC_008789.1"/>
</dbReference>
<proteinExistence type="predicted"/>
<feature type="domain" description="NAD-glutamate dehydrogenase N-terminal ACT1" evidence="4">
    <location>
        <begin position="38"/>
        <end position="177"/>
    </location>
</feature>
<dbReference type="eggNOG" id="COG2902">
    <property type="taxonomic scope" value="Bacteria"/>
</dbReference>
<dbReference type="InterPro" id="IPR049058">
    <property type="entry name" value="NAD_Glu_DH_HM2"/>
</dbReference>
<dbReference type="PIRSF" id="PIRSF036761">
    <property type="entry name" value="GDH_Mll4104"/>
    <property type="match status" value="1"/>
</dbReference>
<dbReference type="InterPro" id="IPR036291">
    <property type="entry name" value="NAD(P)-bd_dom_sf"/>
</dbReference>
<feature type="domain" description="NAD-glutamate dehydrogenase ACT3" evidence="6">
    <location>
        <begin position="553"/>
        <end position="629"/>
    </location>
</feature>
<dbReference type="Pfam" id="PF21075">
    <property type="entry name" value="GDH_ACT1"/>
    <property type="match status" value="1"/>
</dbReference>
<dbReference type="GO" id="GO:0006538">
    <property type="term" value="P:L-glutamate catabolic process"/>
    <property type="evidence" value="ECO:0007669"/>
    <property type="project" value="InterPro"/>
</dbReference>
<dbReference type="STRING" id="349124.Hhal_1031"/>
<dbReference type="Pfam" id="PF21079">
    <property type="entry name" value="GDH_HM2"/>
    <property type="match status" value="1"/>
</dbReference>
<feature type="domain" description="NAD-glutamate dehydrogenase catalytic" evidence="2">
    <location>
        <begin position="726"/>
        <end position="1214"/>
    </location>
</feature>
<evidence type="ECO:0000259" key="2">
    <source>
        <dbReference type="Pfam" id="PF05088"/>
    </source>
</evidence>
<dbReference type="PANTHER" id="PTHR43403:SF1">
    <property type="entry name" value="NAD-SPECIFIC GLUTAMATE DEHYDROGENASE"/>
    <property type="match status" value="1"/>
</dbReference>
<gene>
    <name evidence="7" type="ordered locus">Hhal_1031</name>
</gene>
<dbReference type="InterPro" id="IPR048381">
    <property type="entry name" value="GDH_C"/>
</dbReference>
<dbReference type="SUPFAM" id="SSF53223">
    <property type="entry name" value="Aminoacid dehydrogenase-like, N-terminal domain"/>
    <property type="match status" value="1"/>
</dbReference>
<evidence type="ECO:0000259" key="4">
    <source>
        <dbReference type="Pfam" id="PF21075"/>
    </source>
</evidence>
<dbReference type="EC" id="1.4.1.2" evidence="7"/>
<dbReference type="HOGENOM" id="CLU_003404_1_1_6"/>
<evidence type="ECO:0000259" key="3">
    <source>
        <dbReference type="Pfam" id="PF21074"/>
    </source>
</evidence>
<protein>
    <submittedName>
        <fullName evidence="7">Glutamate dehydrogenase (NAD)</fullName>
        <ecNumber evidence="7">1.4.1.2</ecNumber>
    </submittedName>
</protein>
<evidence type="ECO:0000256" key="1">
    <source>
        <dbReference type="ARBA" id="ARBA00023002"/>
    </source>
</evidence>
<keyword evidence="8" id="KW-1185">Reference proteome</keyword>
<dbReference type="OrthoDB" id="9758052at2"/>
<dbReference type="KEGG" id="hha:Hhal_1031"/>
<reference evidence="7 8" key="2">
    <citation type="journal article" date="2013" name="Stand. Genomic Sci.">
        <title>Complete genome sequence of Halorhodospira halophila SL1.</title>
        <authorList>
            <person name="Challacombe J.F."/>
            <person name="Majid S."/>
            <person name="Deole R."/>
            <person name="Brettin T.S."/>
            <person name="Bruce D."/>
            <person name="Delano S.F."/>
            <person name="Detter J.C."/>
            <person name="Gleasner C.D."/>
            <person name="Han C.S."/>
            <person name="Misra M."/>
            <person name="Reitenga K.G."/>
            <person name="Mikhailova N."/>
            <person name="Woyke T."/>
            <person name="Pitluck S."/>
            <person name="Nolan M."/>
            <person name="Land M.L."/>
            <person name="Saunders E."/>
            <person name="Tapia R."/>
            <person name="Lapidus A."/>
            <person name="Ivanova N."/>
            <person name="Hoff W.D."/>
        </authorList>
    </citation>
    <scope>NUCLEOTIDE SEQUENCE [LARGE SCALE GENOMIC DNA]</scope>
    <source>
        <strain evidence="8">DSM 244 / SL1</strain>
    </source>
</reference>
<dbReference type="Pfam" id="PF21073">
    <property type="entry name" value="GDH_HM1"/>
    <property type="match status" value="1"/>
</dbReference>
<dbReference type="EMBL" id="CP000544">
    <property type="protein sequence ID" value="ABM61807.1"/>
    <property type="molecule type" value="Genomic_DNA"/>
</dbReference>
<dbReference type="Pfam" id="PF21078">
    <property type="entry name" value="GDH_HM3"/>
    <property type="match status" value="1"/>
</dbReference>
<dbReference type="PANTHER" id="PTHR43403">
    <property type="entry name" value="NAD-SPECIFIC GLUTAMATE DEHYDROGENASE"/>
    <property type="match status" value="1"/>
</dbReference>
<dbReference type="Pfam" id="PF05088">
    <property type="entry name" value="Bac_GDH_CD"/>
    <property type="match status" value="1"/>
</dbReference>
<keyword evidence="1 7" id="KW-0560">Oxidoreductase</keyword>
<dbReference type="Pfam" id="PF21074">
    <property type="entry name" value="GDH_C"/>
    <property type="match status" value="1"/>
</dbReference>
<dbReference type="InterPro" id="IPR028971">
    <property type="entry name" value="NAD-GDH_cat"/>
</dbReference>
<dbReference type="GO" id="GO:0004352">
    <property type="term" value="F:glutamate dehydrogenase (NAD+) activity"/>
    <property type="evidence" value="ECO:0007669"/>
    <property type="project" value="UniProtKB-EC"/>
</dbReference>
<reference evidence="8" key="1">
    <citation type="submission" date="2006-12" db="EMBL/GenBank/DDBJ databases">
        <title>Complete sequence of Halorhodospira halophila SL1.</title>
        <authorList>
            <consortium name="US DOE Joint Genome Institute"/>
            <person name="Copeland A."/>
            <person name="Lucas S."/>
            <person name="Lapidus A."/>
            <person name="Barry K."/>
            <person name="Detter J.C."/>
            <person name="Glavina del Rio T."/>
            <person name="Hammon N."/>
            <person name="Israni S."/>
            <person name="Dalin E."/>
            <person name="Tice H."/>
            <person name="Pitluck S."/>
            <person name="Saunders E."/>
            <person name="Brettin T."/>
            <person name="Bruce D."/>
            <person name="Han C."/>
            <person name="Tapia R."/>
            <person name="Schmutz J."/>
            <person name="Larimer F."/>
            <person name="Land M."/>
            <person name="Hauser L."/>
            <person name="Kyrpides N."/>
            <person name="Mikhailova N."/>
            <person name="Hoff W."/>
            <person name="Richardson P."/>
        </authorList>
    </citation>
    <scope>NUCLEOTIDE SEQUENCE [LARGE SCALE GENOMIC DNA]</scope>
    <source>
        <strain evidence="8">DSM 244 / SL1</strain>
    </source>
</reference>
<dbReference type="Pfam" id="PF21076">
    <property type="entry name" value="GDH_ACT2"/>
    <property type="match status" value="1"/>
</dbReference>
<dbReference type="InterPro" id="IPR049059">
    <property type="entry name" value="NAD_Glu_DH_HM1"/>
</dbReference>
<dbReference type="InterPro" id="IPR049056">
    <property type="entry name" value="NAD_Glu_DH_HM3"/>
</dbReference>
<dbReference type="SUPFAM" id="SSF51735">
    <property type="entry name" value="NAD(P)-binding Rossmann-fold domains"/>
    <property type="match status" value="1"/>
</dbReference>
<accession>A1WVU5</accession>
<dbReference type="InterPro" id="IPR007780">
    <property type="entry name" value="NAD_Glu_DH_bac"/>
</dbReference>
<dbReference type="InterPro" id="IPR046346">
    <property type="entry name" value="Aminoacid_DH-like_N_sf"/>
</dbReference>
<dbReference type="Gene3D" id="3.40.50.720">
    <property type="entry name" value="NAD(P)-binding Rossmann-like Domain"/>
    <property type="match status" value="1"/>
</dbReference>
<dbReference type="InterPro" id="IPR049064">
    <property type="entry name" value="NAD_Glu_DH_ACT3"/>
</dbReference>
<feature type="domain" description="NAD-specific glutamate dehydrogenase C-terminal" evidence="3">
    <location>
        <begin position="1260"/>
        <end position="1596"/>
    </location>
</feature>
<evidence type="ECO:0000259" key="6">
    <source>
        <dbReference type="Pfam" id="PF21077"/>
    </source>
</evidence>
<evidence type="ECO:0000259" key="5">
    <source>
        <dbReference type="Pfam" id="PF21076"/>
    </source>
</evidence>
<dbReference type="InterPro" id="IPR024727">
    <property type="entry name" value="NAD_Glu_DH_N_ACT1"/>
</dbReference>
<evidence type="ECO:0000313" key="8">
    <source>
        <dbReference type="Proteomes" id="UP000000647"/>
    </source>
</evidence>
<dbReference type="Pfam" id="PF21077">
    <property type="entry name" value="GDH_ACT3"/>
    <property type="match status" value="1"/>
</dbReference>
<sequence>MTGGGDWQQDGSDDPRRHLLGLIGKRWPQQQADDLGRFLVRYHARVAAEDLEDRTPEDLFGAAVAHWRLAGRRSPGESAIHVYNPDPEQHGWESRHTVVDLVVDDRAFLIDSVTMALQQQGLTIHRLFHPVLAVWQREQGEGVDPVDDPDAPLTAFMHFEVDRRTAPEELERLRQRLQAVLADVATVVDDWRCMRSRLLAAADELQERPPPALAAAERAEVDAFLRWAAEHHFTFIGYRAYRLCQGDDGLCLVPEPEGAYGILRDAPADVSVRFAALPPEVQQRALEPEPLILTQSNSRSPVHRPGPMDYLGVKRFDEQGRVVGEHRFLGLYTSAAYYRSAQEIPLLRRKVAAVLQRAGYPPESHAGKALLNILETYPRDELFQIDVDELERIARAVLHLRERPRVRLLVRYDPWQRFASCLVYVPRERYDTANRQRIQGCLEQALGAPESDFSVQLGESLLARIRFILPLPGPGVPDVNLRALEQRLAEAVRSWADGLQEALQERLGEEQGSRLAQRYADAFPVAYRQTVPTRVAAQDVERVERVNAGVGPQMVLYHPLEAGDGGLRFKLFHGARPASLSDALPVLEHMGLRVVDEQPFEVLAADAPVCWIHDFGLSWEGAGRFDTQSVAERFRDAFAAVWAQAAESDGFNRLVLAAGLDWREVALLRAYARYLRQIGSAFSQAYMAETLAAHPRIAALLVALFHARFDPERADAERAAAEVVAIREALHGVASLDQDRILRQLLAALEATVRTNHYAVQPGAPLALKLRPAGIPDLPRPVPWAEVFVYAPAFEGVHLRGGEVARGGLRWSTRREDYRSEVLGLMKAQIVKNAAIVPVGAKGGFVVKDLPEAGAAQREAVRAAYRAYIDALLQITDNLRDGRAVAPQGVLRHDGDDPYLVVAADKGTASFSDLANSVSAAHAFWLDDAFASGGSAGYDHKAMGITARGAWESVRRHFRELGRDVQRESVTVVGIGDMSGDVFGNGMLCSEQIRLLAAFDHRHVFIDPEPDPARAYAERQRLFALEASSWADYDPDRISAGGGVYPRSAKSVSLSAEACRALGIETAELTPDELIQAVLRAPVDLLWNGGIGTYVKAREQSHAEVGDKATDSVRVDARQLRCRVVGEGGNLGFTQAARVEYAAAGGRINTDAIDNVGGVACSDYEVNIKILLNGARDDGELTGRHRDALLAEMTEQVAERVLETCRAQAGALSLAEAEAPARLDEHVELMRRLERDGILDRSLEGLPDDEALAERAARGVGLLRPELAVLLAYAKIVTQRELRATALLDEAFMEPLLFEYFPPALGERYPERIRRHRLRRELIATAAANRVVNRMGETFCVRMAARSGCAVAEVVRAWYVAEAMFGLDTAWEGVEARVDDVEHAVVTERLQGLRDLHEHATLWLLRNAGAEVGEAGAAAAVARVQPSLQRLSEHLVELLPDAQADALMAEGQRLEQAGLPPALARRVAALPALYPALDWVKVAEATGADELAIAASYFQLVERLGLAELRHRLERLEAQDGWQVRFREGLVADYDLQLRGLTAQLVTARGADPAAVEPLLDERRVAVERLQAVLTEVQQGAAPGSAVLAVAVQELKALVQVGDARRFSEP</sequence>
<name>A1WVU5_HALHL</name>
<feature type="domain" description="NAD-glutamate dehydrogenase ACT2" evidence="5">
    <location>
        <begin position="407"/>
        <end position="495"/>
    </location>
</feature>
<organism evidence="7 8">
    <name type="scientific">Halorhodospira halophila (strain DSM 244 / SL1)</name>
    <name type="common">Ectothiorhodospira halophila (strain DSM 244 / SL1)</name>
    <dbReference type="NCBI Taxonomy" id="349124"/>
    <lineage>
        <taxon>Bacteria</taxon>
        <taxon>Pseudomonadati</taxon>
        <taxon>Pseudomonadota</taxon>
        <taxon>Gammaproteobacteria</taxon>
        <taxon>Chromatiales</taxon>
        <taxon>Ectothiorhodospiraceae</taxon>
        <taxon>Halorhodospira</taxon>
    </lineage>
</organism>
<evidence type="ECO:0000313" key="7">
    <source>
        <dbReference type="EMBL" id="ABM61807.1"/>
    </source>
</evidence>
<dbReference type="GO" id="GO:0004069">
    <property type="term" value="F:L-aspartate:2-oxoglutarate aminotransferase activity"/>
    <property type="evidence" value="ECO:0007669"/>
    <property type="project" value="InterPro"/>
</dbReference>